<accession>A0A4U5MKD2</accession>
<dbReference type="InterPro" id="IPR002562">
    <property type="entry name" value="3'-5'_exonuclease_dom"/>
</dbReference>
<feature type="domain" description="3'-5' exonuclease" evidence="1">
    <location>
        <begin position="391"/>
        <end position="582"/>
    </location>
</feature>
<dbReference type="OrthoDB" id="18193at2759"/>
<organism evidence="2 3">
    <name type="scientific">Steinernema carpocapsae</name>
    <name type="common">Entomopathogenic nematode</name>
    <dbReference type="NCBI Taxonomy" id="34508"/>
    <lineage>
        <taxon>Eukaryota</taxon>
        <taxon>Metazoa</taxon>
        <taxon>Ecdysozoa</taxon>
        <taxon>Nematoda</taxon>
        <taxon>Chromadorea</taxon>
        <taxon>Rhabditida</taxon>
        <taxon>Tylenchina</taxon>
        <taxon>Panagrolaimomorpha</taxon>
        <taxon>Strongyloidoidea</taxon>
        <taxon>Steinernematidae</taxon>
        <taxon>Steinernema</taxon>
    </lineage>
</organism>
<dbReference type="InterPro" id="IPR012337">
    <property type="entry name" value="RNaseH-like_sf"/>
</dbReference>
<sequence length="613" mass="70329">MEPPPTPADQIKVIVDKFLKKQTEDSINKNEVRDLLKNALDSGQAFMELIVETEKIPNQLLVKKCLEVFGETDVVLSREIQSEAFGLINKKKKAKKEQPNQKPSYQKRKLADSFKYFVRAFKFDDMTVSLEDHVKTFISEGDYVSAATVLAYGPARLLSTYDHEALLNELIIPLFTIENTTTANCKELLFDLLKHFKAEKRFLDYLNGLLIKSKAEQEAVVYESKEFCEAKPAFEVLKTFMADLIKKTPYEKEEFENLRRATILGELVDKFVIQTEKDFEDSWRVAMASKHGGTWLQADFINKLLRKAQATEAEKSSSFIQAASKYASWNEFYKTLDVTVEPYCQLEVANWEKCSVFEPLQENPMHYHLDGFEVHFCKTDTAEEIDSITEIITNLPGSKKQPYLIHLDCEFQALCVSNCRAKVALLQFSIPKNVYLVDCHSMDNSALFPAWKGFFEAFFKNKKTRIFGLGLCNDMTNLKGSFPELKTMKKTKIIYCETLIACLANGAKDATLNKLKEGLKDRKDKKKIGLKTVHGILFPDSEELDKDQQRTAFDQRPLRKEQLDYAATDVYVLHEIFNKLKELYVAEHKDNGEIKFEECLKKSEKTDGSILLS</sequence>
<reference evidence="2 3" key="2">
    <citation type="journal article" date="2019" name="G3 (Bethesda)">
        <title>Hybrid Assembly of the Genome of the Entomopathogenic Nematode Steinernema carpocapsae Identifies the X-Chromosome.</title>
        <authorList>
            <person name="Serra L."/>
            <person name="Macchietto M."/>
            <person name="Macias-Munoz A."/>
            <person name="McGill C.J."/>
            <person name="Rodriguez I.M."/>
            <person name="Rodriguez B."/>
            <person name="Murad R."/>
            <person name="Mortazavi A."/>
        </authorList>
    </citation>
    <scope>NUCLEOTIDE SEQUENCE [LARGE SCALE GENOMIC DNA]</scope>
    <source>
        <strain evidence="2 3">ALL</strain>
    </source>
</reference>
<reference evidence="2 3" key="1">
    <citation type="journal article" date="2015" name="Genome Biol.">
        <title>Comparative genomics of Steinernema reveals deeply conserved gene regulatory networks.</title>
        <authorList>
            <person name="Dillman A.R."/>
            <person name="Macchietto M."/>
            <person name="Porter C.F."/>
            <person name="Rogers A."/>
            <person name="Williams B."/>
            <person name="Antoshechkin I."/>
            <person name="Lee M.M."/>
            <person name="Goodwin Z."/>
            <person name="Lu X."/>
            <person name="Lewis E.E."/>
            <person name="Goodrich-Blair H."/>
            <person name="Stock S.P."/>
            <person name="Adams B.J."/>
            <person name="Sternberg P.W."/>
            <person name="Mortazavi A."/>
        </authorList>
    </citation>
    <scope>NUCLEOTIDE SEQUENCE [LARGE SCALE GENOMIC DNA]</scope>
    <source>
        <strain evidence="2 3">ALL</strain>
    </source>
</reference>
<gene>
    <name evidence="2" type="ORF">L596_021971</name>
</gene>
<dbReference type="InterPro" id="IPR036397">
    <property type="entry name" value="RNaseH_sf"/>
</dbReference>
<dbReference type="InterPro" id="IPR052408">
    <property type="entry name" value="Exonuclease_MUT-7-like"/>
</dbReference>
<keyword evidence="3" id="KW-1185">Reference proteome</keyword>
<dbReference type="Gene3D" id="3.30.420.10">
    <property type="entry name" value="Ribonuclease H-like superfamily/Ribonuclease H"/>
    <property type="match status" value="1"/>
</dbReference>
<dbReference type="GO" id="GO:0008408">
    <property type="term" value="F:3'-5' exonuclease activity"/>
    <property type="evidence" value="ECO:0007669"/>
    <property type="project" value="InterPro"/>
</dbReference>
<dbReference type="EMBL" id="AZBU02000007">
    <property type="protein sequence ID" value="TKR69878.1"/>
    <property type="molecule type" value="Genomic_DNA"/>
</dbReference>
<dbReference type="PANTHER" id="PTHR47765">
    <property type="entry name" value="3'-5' EXONUCLEASE DOMAIN-CONTAINING PROTEIN"/>
    <property type="match status" value="1"/>
</dbReference>
<dbReference type="GO" id="GO:0006139">
    <property type="term" value="P:nucleobase-containing compound metabolic process"/>
    <property type="evidence" value="ECO:0007669"/>
    <property type="project" value="InterPro"/>
</dbReference>
<evidence type="ECO:0000259" key="1">
    <source>
        <dbReference type="Pfam" id="PF01612"/>
    </source>
</evidence>
<dbReference type="Proteomes" id="UP000298663">
    <property type="component" value="Unassembled WGS sequence"/>
</dbReference>
<dbReference type="Pfam" id="PF01612">
    <property type="entry name" value="DNA_pol_A_exo1"/>
    <property type="match status" value="1"/>
</dbReference>
<evidence type="ECO:0000313" key="3">
    <source>
        <dbReference type="Proteomes" id="UP000298663"/>
    </source>
</evidence>
<dbReference type="GO" id="GO:0003676">
    <property type="term" value="F:nucleic acid binding"/>
    <property type="evidence" value="ECO:0007669"/>
    <property type="project" value="InterPro"/>
</dbReference>
<dbReference type="SUPFAM" id="SSF53098">
    <property type="entry name" value="Ribonuclease H-like"/>
    <property type="match status" value="1"/>
</dbReference>
<dbReference type="AlphaFoldDB" id="A0A4U5MKD2"/>
<dbReference type="STRING" id="34508.A0A4U5MKD2"/>
<comment type="caution">
    <text evidence="2">The sequence shown here is derived from an EMBL/GenBank/DDBJ whole genome shotgun (WGS) entry which is preliminary data.</text>
</comment>
<proteinExistence type="predicted"/>
<evidence type="ECO:0000313" key="2">
    <source>
        <dbReference type="EMBL" id="TKR69878.1"/>
    </source>
</evidence>
<protein>
    <recommendedName>
        <fullName evidence="1">3'-5' exonuclease domain-containing protein</fullName>
    </recommendedName>
</protein>
<name>A0A4U5MKD2_STECR</name>
<dbReference type="PANTHER" id="PTHR47765:SF2">
    <property type="entry name" value="EXONUCLEASE MUT-7 HOMOLOG"/>
    <property type="match status" value="1"/>
</dbReference>